<evidence type="ECO:0000313" key="2">
    <source>
        <dbReference type="EMBL" id="KAK4207505.1"/>
    </source>
</evidence>
<evidence type="ECO:0000313" key="3">
    <source>
        <dbReference type="Proteomes" id="UP001301769"/>
    </source>
</evidence>
<feature type="compositionally biased region" description="Acidic residues" evidence="1">
    <location>
        <begin position="236"/>
        <end position="247"/>
    </location>
</feature>
<dbReference type="AlphaFoldDB" id="A0AAN7B451"/>
<comment type="caution">
    <text evidence="2">The sequence shown here is derived from an EMBL/GenBank/DDBJ whole genome shotgun (WGS) entry which is preliminary data.</text>
</comment>
<evidence type="ECO:0000256" key="1">
    <source>
        <dbReference type="SAM" id="MobiDB-lite"/>
    </source>
</evidence>
<feature type="region of interest" description="Disordered" evidence="1">
    <location>
        <begin position="177"/>
        <end position="252"/>
    </location>
</feature>
<dbReference type="Proteomes" id="UP001301769">
    <property type="component" value="Unassembled WGS sequence"/>
</dbReference>
<proteinExistence type="predicted"/>
<gene>
    <name evidence="2" type="ORF">QBC37DRAFT_433341</name>
</gene>
<feature type="compositionally biased region" description="Basic and acidic residues" evidence="1">
    <location>
        <begin position="81"/>
        <end position="100"/>
    </location>
</feature>
<reference evidence="2" key="2">
    <citation type="submission" date="2023-05" db="EMBL/GenBank/DDBJ databases">
        <authorList>
            <consortium name="Lawrence Berkeley National Laboratory"/>
            <person name="Steindorff A."/>
            <person name="Hensen N."/>
            <person name="Bonometti L."/>
            <person name="Westerberg I."/>
            <person name="Brannstrom I.O."/>
            <person name="Guillou S."/>
            <person name="Cros-Aarteil S."/>
            <person name="Calhoun S."/>
            <person name="Haridas S."/>
            <person name="Kuo A."/>
            <person name="Mondo S."/>
            <person name="Pangilinan J."/>
            <person name="Riley R."/>
            <person name="Labutti K."/>
            <person name="Andreopoulos B."/>
            <person name="Lipzen A."/>
            <person name="Chen C."/>
            <person name="Yanf M."/>
            <person name="Daum C."/>
            <person name="Ng V."/>
            <person name="Clum A."/>
            <person name="Ohm R."/>
            <person name="Martin F."/>
            <person name="Silar P."/>
            <person name="Natvig D."/>
            <person name="Lalanne C."/>
            <person name="Gautier V."/>
            <person name="Ament-Velasquez S.L."/>
            <person name="Kruys A."/>
            <person name="Hutchinson M.I."/>
            <person name="Powell A.J."/>
            <person name="Barry K."/>
            <person name="Miller A.N."/>
            <person name="Grigoriev I.V."/>
            <person name="Debuchy R."/>
            <person name="Gladieux P."/>
            <person name="Thoren M.H."/>
            <person name="Johannesson H."/>
        </authorList>
    </citation>
    <scope>NUCLEOTIDE SEQUENCE</scope>
    <source>
        <strain evidence="2">PSN293</strain>
    </source>
</reference>
<name>A0AAN7B451_9PEZI</name>
<sequence length="416" mass="45391">MSSSTEPVLRKVDISASPAVLTVATTLRRLWLVDPSSPVLAEKLAKAKEEESDDEHEHEHDHANCSGHDHAHEADLDDEEHDHTNCSGHDHSHAHTHKEGDEAESDHDDESSCGCGHAHDDDDYDDDDLESEYLHQIFPLALTDIAAPIGEEADPNNDVYDDAKWIASTDLVLIDPPTGHGNPIQVPPGFSVSYKGAHFHSKDDTAKPDETKDEAAEQSKDTDKGSKPAEPKDADADAEEEDSDNDDAVSSPLFTPFRQQIYRLYNHVFFDAHSSLKAQLASAGGSTEQAQIGDFKYPATTMMVLEAPEEDEPEKEKGIPHEFETDTFVYPVWIARGTKLTIKKEGETETMVEFTDEGKKWTEVLWFKAGTTVVVHPEGEDSKAKGVVALLCLGGCAPVGEGEGEGEGATDGAEML</sequence>
<feature type="compositionally biased region" description="Basic and acidic residues" evidence="1">
    <location>
        <begin position="200"/>
        <end position="235"/>
    </location>
</feature>
<keyword evidence="3" id="KW-1185">Reference proteome</keyword>
<feature type="compositionally biased region" description="Basic and acidic residues" evidence="1">
    <location>
        <begin position="43"/>
        <end position="74"/>
    </location>
</feature>
<feature type="compositionally biased region" description="Acidic residues" evidence="1">
    <location>
        <begin position="101"/>
        <end position="111"/>
    </location>
</feature>
<organism evidence="2 3">
    <name type="scientific">Rhypophila decipiens</name>
    <dbReference type="NCBI Taxonomy" id="261697"/>
    <lineage>
        <taxon>Eukaryota</taxon>
        <taxon>Fungi</taxon>
        <taxon>Dikarya</taxon>
        <taxon>Ascomycota</taxon>
        <taxon>Pezizomycotina</taxon>
        <taxon>Sordariomycetes</taxon>
        <taxon>Sordariomycetidae</taxon>
        <taxon>Sordariales</taxon>
        <taxon>Naviculisporaceae</taxon>
        <taxon>Rhypophila</taxon>
    </lineage>
</organism>
<protein>
    <submittedName>
        <fullName evidence="2">Uncharacterized protein</fullName>
    </submittedName>
</protein>
<dbReference type="EMBL" id="MU858290">
    <property type="protein sequence ID" value="KAK4207505.1"/>
    <property type="molecule type" value="Genomic_DNA"/>
</dbReference>
<reference evidence="2" key="1">
    <citation type="journal article" date="2023" name="Mol. Phylogenet. Evol.">
        <title>Genome-scale phylogeny and comparative genomics of the fungal order Sordariales.</title>
        <authorList>
            <person name="Hensen N."/>
            <person name="Bonometti L."/>
            <person name="Westerberg I."/>
            <person name="Brannstrom I.O."/>
            <person name="Guillou S."/>
            <person name="Cros-Aarteil S."/>
            <person name="Calhoun S."/>
            <person name="Haridas S."/>
            <person name="Kuo A."/>
            <person name="Mondo S."/>
            <person name="Pangilinan J."/>
            <person name="Riley R."/>
            <person name="LaButti K."/>
            <person name="Andreopoulos B."/>
            <person name="Lipzen A."/>
            <person name="Chen C."/>
            <person name="Yan M."/>
            <person name="Daum C."/>
            <person name="Ng V."/>
            <person name="Clum A."/>
            <person name="Steindorff A."/>
            <person name="Ohm R.A."/>
            <person name="Martin F."/>
            <person name="Silar P."/>
            <person name="Natvig D.O."/>
            <person name="Lalanne C."/>
            <person name="Gautier V."/>
            <person name="Ament-Velasquez S.L."/>
            <person name="Kruys A."/>
            <person name="Hutchinson M.I."/>
            <person name="Powell A.J."/>
            <person name="Barry K."/>
            <person name="Miller A.N."/>
            <person name="Grigoriev I.V."/>
            <person name="Debuchy R."/>
            <person name="Gladieux P."/>
            <person name="Hiltunen Thoren M."/>
            <person name="Johannesson H."/>
        </authorList>
    </citation>
    <scope>NUCLEOTIDE SEQUENCE</scope>
    <source>
        <strain evidence="2">PSN293</strain>
    </source>
</reference>
<accession>A0AAN7B451</accession>
<feature type="region of interest" description="Disordered" evidence="1">
    <location>
        <begin position="43"/>
        <end position="127"/>
    </location>
</feature>